<comment type="catalytic activity">
    <reaction evidence="2">
        <text>5,6-dihydrouracil + H2O = 3-(carbamoylamino)propanoate + H(+)</text>
        <dbReference type="Rhea" id="RHEA:16121"/>
        <dbReference type="ChEBI" id="CHEBI:11892"/>
        <dbReference type="ChEBI" id="CHEBI:15377"/>
        <dbReference type="ChEBI" id="CHEBI:15378"/>
        <dbReference type="ChEBI" id="CHEBI:15901"/>
        <dbReference type="EC" id="3.5.2.2"/>
    </reaction>
</comment>
<evidence type="ECO:0000313" key="5">
    <source>
        <dbReference type="EMBL" id="KIH53292.1"/>
    </source>
</evidence>
<dbReference type="PANTHER" id="PTHR11647:SF1">
    <property type="entry name" value="COLLAPSIN RESPONSE MEDIATOR PROTEIN"/>
    <property type="match status" value="1"/>
</dbReference>
<dbReference type="SUPFAM" id="SSF51338">
    <property type="entry name" value="Composite domain of metallo-dependent hydrolases"/>
    <property type="match status" value="1"/>
</dbReference>
<dbReference type="EMBL" id="KN741583">
    <property type="protein sequence ID" value="KIH53292.1"/>
    <property type="molecule type" value="Genomic_DNA"/>
</dbReference>
<dbReference type="Pfam" id="PF01979">
    <property type="entry name" value="Amidohydro_1"/>
    <property type="match status" value="1"/>
</dbReference>
<comment type="cofactor">
    <cofactor evidence="1">
        <name>Zn(2+)</name>
        <dbReference type="ChEBI" id="CHEBI:29105"/>
    </cofactor>
</comment>
<keyword evidence="6" id="KW-1185">Reference proteome</keyword>
<feature type="domain" description="Amidohydrolase-related" evidence="4">
    <location>
        <begin position="52"/>
        <end position="93"/>
    </location>
</feature>
<dbReference type="Gene3D" id="2.30.40.10">
    <property type="entry name" value="Urease, subunit C, domain 1"/>
    <property type="match status" value="1"/>
</dbReference>
<evidence type="ECO:0000259" key="4">
    <source>
        <dbReference type="Pfam" id="PF01979"/>
    </source>
</evidence>
<accession>A0A0C2CU22</accession>
<sequence length="109" mass="11304">MSNILIKNGTVVNEDAMFKADVLISDGKIASVGENLAAGGGNIQVLDATDRYVIPGGIDAHTHLQMPFMGTTAADDFFTGTKAAVAGGTTMVCCSVCILNEKEKVIAIK</sequence>
<evidence type="ECO:0000256" key="3">
    <source>
        <dbReference type="ARBA" id="ARBA00039113"/>
    </source>
</evidence>
<dbReference type="OrthoDB" id="10258955at2759"/>
<proteinExistence type="predicted"/>
<evidence type="ECO:0000256" key="2">
    <source>
        <dbReference type="ARBA" id="ARBA00036696"/>
    </source>
</evidence>
<evidence type="ECO:0000313" key="6">
    <source>
        <dbReference type="Proteomes" id="UP000054047"/>
    </source>
</evidence>
<reference evidence="5 6" key="1">
    <citation type="submission" date="2013-12" db="EMBL/GenBank/DDBJ databases">
        <title>Draft genome of the parsitic nematode Ancylostoma duodenale.</title>
        <authorList>
            <person name="Mitreva M."/>
        </authorList>
    </citation>
    <scope>NUCLEOTIDE SEQUENCE [LARGE SCALE GENOMIC DNA]</scope>
    <source>
        <strain evidence="5 6">Zhejiang</strain>
    </source>
</reference>
<dbReference type="InterPro" id="IPR011059">
    <property type="entry name" value="Metal-dep_hydrolase_composite"/>
</dbReference>
<dbReference type="Proteomes" id="UP000054047">
    <property type="component" value="Unassembled WGS sequence"/>
</dbReference>
<dbReference type="GO" id="GO:0004157">
    <property type="term" value="F:dihydropyrimidinase activity"/>
    <property type="evidence" value="ECO:0007669"/>
    <property type="project" value="UniProtKB-EC"/>
</dbReference>
<dbReference type="InterPro" id="IPR006680">
    <property type="entry name" value="Amidohydro-rel"/>
</dbReference>
<dbReference type="PANTHER" id="PTHR11647">
    <property type="entry name" value="HYDRANTOINASE/DIHYDROPYRIMIDINASE FAMILY MEMBER"/>
    <property type="match status" value="1"/>
</dbReference>
<dbReference type="Gene3D" id="3.20.20.140">
    <property type="entry name" value="Metal-dependent hydrolases"/>
    <property type="match status" value="1"/>
</dbReference>
<dbReference type="EC" id="3.5.2.2" evidence="3"/>
<evidence type="ECO:0000256" key="1">
    <source>
        <dbReference type="ARBA" id="ARBA00001947"/>
    </source>
</evidence>
<dbReference type="AlphaFoldDB" id="A0A0C2CU22"/>
<dbReference type="MEROPS" id="M38.976"/>
<dbReference type="GO" id="GO:0005829">
    <property type="term" value="C:cytosol"/>
    <property type="evidence" value="ECO:0007669"/>
    <property type="project" value="TreeGrafter"/>
</dbReference>
<organism evidence="5 6">
    <name type="scientific">Ancylostoma duodenale</name>
    <dbReference type="NCBI Taxonomy" id="51022"/>
    <lineage>
        <taxon>Eukaryota</taxon>
        <taxon>Metazoa</taxon>
        <taxon>Ecdysozoa</taxon>
        <taxon>Nematoda</taxon>
        <taxon>Chromadorea</taxon>
        <taxon>Rhabditida</taxon>
        <taxon>Rhabditina</taxon>
        <taxon>Rhabditomorpha</taxon>
        <taxon>Strongyloidea</taxon>
        <taxon>Ancylostomatidae</taxon>
        <taxon>Ancylostomatinae</taxon>
        <taxon>Ancylostoma</taxon>
    </lineage>
</organism>
<name>A0A0C2CU22_9BILA</name>
<dbReference type="InterPro" id="IPR050378">
    <property type="entry name" value="Metallo-dep_Hydrolases_sf"/>
</dbReference>
<protein>
    <recommendedName>
        <fullName evidence="3">dihydropyrimidinase</fullName>
        <ecNumber evidence="3">3.5.2.2</ecNumber>
    </recommendedName>
</protein>
<gene>
    <name evidence="5" type="ORF">ANCDUO_16582</name>
</gene>